<dbReference type="RefSeq" id="WP_159459428.1">
    <property type="nucleotide sequence ID" value="NZ_BBFL01000001.1"/>
</dbReference>
<evidence type="ECO:0000313" key="1">
    <source>
        <dbReference type="EMBL" id="GAT17782.1"/>
    </source>
</evidence>
<keyword evidence="2" id="KW-1185">Reference proteome</keyword>
<evidence type="ECO:0000313" key="2">
    <source>
        <dbReference type="Proteomes" id="UP000198402"/>
    </source>
</evidence>
<proteinExistence type="predicted"/>
<comment type="caution">
    <text evidence="1">The sequence shown here is derived from an EMBL/GenBank/DDBJ whole genome shotgun (WGS) entry which is preliminary data.</text>
</comment>
<organism evidence="1 2">
    <name type="scientific">Secundilactobacillus silagei JCM 19001</name>
    <dbReference type="NCBI Taxonomy" id="1302250"/>
    <lineage>
        <taxon>Bacteria</taxon>
        <taxon>Bacillati</taxon>
        <taxon>Bacillota</taxon>
        <taxon>Bacilli</taxon>
        <taxon>Lactobacillales</taxon>
        <taxon>Lactobacillaceae</taxon>
        <taxon>Secundilactobacillus</taxon>
    </lineage>
</organism>
<accession>A0A1Z5H3N5</accession>
<dbReference type="EMBL" id="BCMG01000001">
    <property type="protein sequence ID" value="GAT17782.1"/>
    <property type="molecule type" value="Genomic_DNA"/>
</dbReference>
<dbReference type="STRING" id="1302250.GCA_001313225_00056"/>
<sequence>MAEQTWAAQQLFALAAKTPQFKERALYLALAELSEEQQRRIQLAQDELDGRTWNPSRW</sequence>
<gene>
    <name evidence="1" type="ORF">IWT126_00038</name>
</gene>
<name>A0A1Z5H3N5_9LACO</name>
<dbReference type="Proteomes" id="UP000198402">
    <property type="component" value="Unassembled WGS sequence"/>
</dbReference>
<reference evidence="1 2" key="1">
    <citation type="submission" date="2015-11" db="EMBL/GenBank/DDBJ databases">
        <title>Draft genome sequences of new species of the genus Lactobacillus isolated from orchardgrass silage.</title>
        <authorList>
            <person name="Tohno M."/>
            <person name="Tanizawa Y."/>
            <person name="Arita M."/>
        </authorList>
    </citation>
    <scope>NUCLEOTIDE SEQUENCE [LARGE SCALE GENOMIC DNA]</scope>
    <source>
        <strain evidence="1 2">IWT126</strain>
    </source>
</reference>
<dbReference type="AlphaFoldDB" id="A0A1Z5H3N5"/>
<protein>
    <submittedName>
        <fullName evidence="1">Uncharacterized protein</fullName>
    </submittedName>
</protein>